<feature type="compositionally biased region" description="Basic and acidic residues" evidence="1">
    <location>
        <begin position="35"/>
        <end position="54"/>
    </location>
</feature>
<feature type="region of interest" description="Disordered" evidence="1">
    <location>
        <begin position="35"/>
        <end position="64"/>
    </location>
</feature>
<dbReference type="EMBL" id="JAPQKI010000006">
    <property type="protein sequence ID" value="KAJ5095018.1"/>
    <property type="molecule type" value="Genomic_DNA"/>
</dbReference>
<name>A0A9W9F7I5_9EURO</name>
<gene>
    <name evidence="2" type="ORF">N7532_007309</name>
</gene>
<evidence type="ECO:0000313" key="2">
    <source>
        <dbReference type="EMBL" id="KAJ5095018.1"/>
    </source>
</evidence>
<sequence length="64" mass="7179">MRDLASRIEARDLHSEVCSVAQNLARRVEEMEKQMRGSAHELKQARAASPDHRVGWGNIVNPAV</sequence>
<comment type="caution">
    <text evidence="2">The sequence shown here is derived from an EMBL/GenBank/DDBJ whole genome shotgun (WGS) entry which is preliminary data.</text>
</comment>
<reference evidence="2" key="1">
    <citation type="submission" date="2022-11" db="EMBL/GenBank/DDBJ databases">
        <authorList>
            <person name="Petersen C."/>
        </authorList>
    </citation>
    <scope>NUCLEOTIDE SEQUENCE</scope>
    <source>
        <strain evidence="2">IBT 30761</strain>
    </source>
</reference>
<dbReference type="GeneID" id="81358781"/>
<dbReference type="AlphaFoldDB" id="A0A9W9F7I5"/>
<keyword evidence="3" id="KW-1185">Reference proteome</keyword>
<proteinExistence type="predicted"/>
<protein>
    <submittedName>
        <fullName evidence="2">Uncharacterized protein</fullName>
    </submittedName>
</protein>
<evidence type="ECO:0000256" key="1">
    <source>
        <dbReference type="SAM" id="MobiDB-lite"/>
    </source>
</evidence>
<dbReference type="Proteomes" id="UP001149074">
    <property type="component" value="Unassembled WGS sequence"/>
</dbReference>
<reference evidence="2" key="2">
    <citation type="journal article" date="2023" name="IMA Fungus">
        <title>Comparative genomic study of the Penicillium genus elucidates a diverse pangenome and 15 lateral gene transfer events.</title>
        <authorList>
            <person name="Petersen C."/>
            <person name="Sorensen T."/>
            <person name="Nielsen M.R."/>
            <person name="Sondergaard T.E."/>
            <person name="Sorensen J.L."/>
            <person name="Fitzpatrick D.A."/>
            <person name="Frisvad J.C."/>
            <person name="Nielsen K.L."/>
        </authorList>
    </citation>
    <scope>NUCLEOTIDE SEQUENCE</scope>
    <source>
        <strain evidence="2">IBT 30761</strain>
    </source>
</reference>
<organism evidence="2 3">
    <name type="scientific">Penicillium argentinense</name>
    <dbReference type="NCBI Taxonomy" id="1131581"/>
    <lineage>
        <taxon>Eukaryota</taxon>
        <taxon>Fungi</taxon>
        <taxon>Dikarya</taxon>
        <taxon>Ascomycota</taxon>
        <taxon>Pezizomycotina</taxon>
        <taxon>Eurotiomycetes</taxon>
        <taxon>Eurotiomycetidae</taxon>
        <taxon>Eurotiales</taxon>
        <taxon>Aspergillaceae</taxon>
        <taxon>Penicillium</taxon>
    </lineage>
</organism>
<dbReference type="RefSeq" id="XP_056473168.1">
    <property type="nucleotide sequence ID" value="XM_056619802.1"/>
</dbReference>
<accession>A0A9W9F7I5</accession>
<evidence type="ECO:0000313" key="3">
    <source>
        <dbReference type="Proteomes" id="UP001149074"/>
    </source>
</evidence>